<organism evidence="1 2">
    <name type="scientific">Mycena sanguinolenta</name>
    <dbReference type="NCBI Taxonomy" id="230812"/>
    <lineage>
        <taxon>Eukaryota</taxon>
        <taxon>Fungi</taxon>
        <taxon>Dikarya</taxon>
        <taxon>Basidiomycota</taxon>
        <taxon>Agaricomycotina</taxon>
        <taxon>Agaricomycetes</taxon>
        <taxon>Agaricomycetidae</taxon>
        <taxon>Agaricales</taxon>
        <taxon>Marasmiineae</taxon>
        <taxon>Mycenaceae</taxon>
        <taxon>Mycena</taxon>
    </lineage>
</organism>
<dbReference type="InterPro" id="IPR032675">
    <property type="entry name" value="LRR_dom_sf"/>
</dbReference>
<accession>A0A8H7CRZ1</accession>
<keyword evidence="2" id="KW-1185">Reference proteome</keyword>
<evidence type="ECO:0000313" key="2">
    <source>
        <dbReference type="Proteomes" id="UP000623467"/>
    </source>
</evidence>
<dbReference type="OrthoDB" id="2269034at2759"/>
<reference evidence="1" key="1">
    <citation type="submission" date="2020-05" db="EMBL/GenBank/DDBJ databases">
        <title>Mycena genomes resolve the evolution of fungal bioluminescence.</title>
        <authorList>
            <person name="Tsai I.J."/>
        </authorList>
    </citation>
    <scope>NUCLEOTIDE SEQUENCE</scope>
    <source>
        <strain evidence="1">160909Yilan</strain>
    </source>
</reference>
<dbReference type="Proteomes" id="UP000623467">
    <property type="component" value="Unassembled WGS sequence"/>
</dbReference>
<gene>
    <name evidence="1" type="ORF">MSAN_01833800</name>
</gene>
<dbReference type="AlphaFoldDB" id="A0A8H7CRZ1"/>
<comment type="caution">
    <text evidence="1">The sequence shown here is derived from an EMBL/GenBank/DDBJ whole genome shotgun (WGS) entry which is preliminary data.</text>
</comment>
<proteinExistence type="predicted"/>
<sequence length="450" mass="51701">MLRDPVFTFPFEITSEIFIHCLPTSYTDREWNTANPCEAPMLLLHVCRSWRERAIGTPALWAKMELSMDTAHSHDMAQVCLMRAKSCPLSVKLRRWPSKAAEEDSWPILFFQTLLGRASTLEVLEVLPIPLYYIRRLDQLPDSSDFPSLQKLAVGVRVDVLRGEPMDERPCVRLFANAPLLRGVTFIGDISPTFFPALPWQQVTKYTGVCVPIDYFLDALRISRNLVECVWVAGMFDLPFVEHLNHSSLKSLSLEKNYCFLDSFSSTYILRFLTLSSLETLRILDCEYNAFSDRRFLAFLTRSSPPLRQFIVKLDTDIDLDADEEELGVDAFLSMSSLVELEIWHPIPKFLTIFFSHLNNVTFLPQLRHLSIFHLRHRSEASVRSLLKTVHAHLSARWDARHHGPGQLESFYFEWDRDVGDLPGDDLAPFRAMASDGLNISIKSPKRSYV</sequence>
<dbReference type="EMBL" id="JACAZH010000019">
    <property type="protein sequence ID" value="KAF7346077.1"/>
    <property type="molecule type" value="Genomic_DNA"/>
</dbReference>
<dbReference type="Gene3D" id="3.80.10.10">
    <property type="entry name" value="Ribonuclease Inhibitor"/>
    <property type="match status" value="1"/>
</dbReference>
<protein>
    <submittedName>
        <fullName evidence="1">F-box domain-containing protein</fullName>
    </submittedName>
</protein>
<dbReference type="SUPFAM" id="SSF52047">
    <property type="entry name" value="RNI-like"/>
    <property type="match status" value="1"/>
</dbReference>
<name>A0A8H7CRZ1_9AGAR</name>
<evidence type="ECO:0000313" key="1">
    <source>
        <dbReference type="EMBL" id="KAF7346077.1"/>
    </source>
</evidence>